<protein>
    <submittedName>
        <fullName evidence="2">Uncharacterized protein</fullName>
    </submittedName>
</protein>
<comment type="caution">
    <text evidence="2">The sequence shown here is derived from an EMBL/GenBank/DDBJ whole genome shotgun (WGS) entry which is preliminary data.</text>
</comment>
<gene>
    <name evidence="2" type="ORF">SNAT2548_LOCUS13848</name>
</gene>
<organism evidence="2 3">
    <name type="scientific">Symbiodinium natans</name>
    <dbReference type="NCBI Taxonomy" id="878477"/>
    <lineage>
        <taxon>Eukaryota</taxon>
        <taxon>Sar</taxon>
        <taxon>Alveolata</taxon>
        <taxon>Dinophyceae</taxon>
        <taxon>Suessiales</taxon>
        <taxon>Symbiodiniaceae</taxon>
        <taxon>Symbiodinium</taxon>
    </lineage>
</organism>
<name>A0A812MFD4_9DINO</name>
<feature type="region of interest" description="Disordered" evidence="1">
    <location>
        <begin position="71"/>
        <end position="131"/>
    </location>
</feature>
<sequence length="346" mass="37520">MGEEQLDMQNAEEQDDDEDLCGSQTVSEIIDSLGASVSQVGMDQGYSRLLSLAAKLQQQLQKEAKGLEALPALADKEPDQLSDELAADLAQEEEAEAEEVESLSTHVENERQAEVEKLKDAAETPAALGKDAVERPIATPVRASPKLCVNEVAGKIQALKEAKKIEGISTVSSAAAHSSSAATDEGPETVINSTTHKKEYMRLVSRSERGELLKRWISSGENLQQCEHLIKISKRNKLQGQRQMKLDRDAPHVAEETKYWVTVEESKTDSVSIEHEEEMNMHAAPSAANAAALLSGSLEPSMLERPRKSDPTPLSGDVLRAYDSYQQSVAEAAGLDLSDLAKASVC</sequence>
<dbReference type="Proteomes" id="UP000604046">
    <property type="component" value="Unassembled WGS sequence"/>
</dbReference>
<evidence type="ECO:0000313" key="3">
    <source>
        <dbReference type="Proteomes" id="UP000604046"/>
    </source>
</evidence>
<keyword evidence="3" id="KW-1185">Reference proteome</keyword>
<proteinExistence type="predicted"/>
<feature type="compositionally biased region" description="Basic and acidic residues" evidence="1">
    <location>
        <begin position="107"/>
        <end position="122"/>
    </location>
</feature>
<evidence type="ECO:0000313" key="2">
    <source>
        <dbReference type="EMBL" id="CAE7263477.1"/>
    </source>
</evidence>
<evidence type="ECO:0000256" key="1">
    <source>
        <dbReference type="SAM" id="MobiDB-lite"/>
    </source>
</evidence>
<dbReference type="EMBL" id="CAJNDS010001524">
    <property type="protein sequence ID" value="CAE7263477.1"/>
    <property type="molecule type" value="Genomic_DNA"/>
</dbReference>
<feature type="compositionally biased region" description="Acidic residues" evidence="1">
    <location>
        <begin position="80"/>
        <end position="101"/>
    </location>
</feature>
<reference evidence="2" key="1">
    <citation type="submission" date="2021-02" db="EMBL/GenBank/DDBJ databases">
        <authorList>
            <person name="Dougan E. K."/>
            <person name="Rhodes N."/>
            <person name="Thang M."/>
            <person name="Chan C."/>
        </authorList>
    </citation>
    <scope>NUCLEOTIDE SEQUENCE</scope>
</reference>
<dbReference type="AlphaFoldDB" id="A0A812MFD4"/>
<accession>A0A812MFD4</accession>
<feature type="region of interest" description="Disordered" evidence="1">
    <location>
        <begin position="1"/>
        <end position="20"/>
    </location>
</feature>